<dbReference type="EMBL" id="JBFOLJ010000011">
    <property type="protein sequence ID" value="KAL2493835.1"/>
    <property type="molecule type" value="Genomic_DNA"/>
</dbReference>
<keyword evidence="15" id="KW-1185">Reference proteome</keyword>
<dbReference type="PANTHER" id="PTHR48056">
    <property type="entry name" value="LRR RECEPTOR-LIKE SERINE/THREONINE-PROTEIN KINASE-RELATED"/>
    <property type="match status" value="1"/>
</dbReference>
<evidence type="ECO:0000256" key="1">
    <source>
        <dbReference type="ARBA" id="ARBA00004370"/>
    </source>
</evidence>
<keyword evidence="2" id="KW-0433">Leucine-rich repeat</keyword>
<evidence type="ECO:0000256" key="10">
    <source>
        <dbReference type="ARBA" id="ARBA00023170"/>
    </source>
</evidence>
<dbReference type="Gene3D" id="3.80.10.10">
    <property type="entry name" value="Ribonuclease Inhibitor"/>
    <property type="match status" value="2"/>
</dbReference>
<reference evidence="15" key="1">
    <citation type="submission" date="2024-07" db="EMBL/GenBank/DDBJ databases">
        <title>Two chromosome-level genome assemblies of Korean endemic species Abeliophyllum distichum and Forsythia ovata (Oleaceae).</title>
        <authorList>
            <person name="Jang H."/>
        </authorList>
    </citation>
    <scope>NUCLEOTIDE SEQUENCE [LARGE SCALE GENOMIC DNA]</scope>
</reference>
<dbReference type="Pfam" id="PF13855">
    <property type="entry name" value="LRR_8"/>
    <property type="match status" value="1"/>
</dbReference>
<evidence type="ECO:0000256" key="7">
    <source>
        <dbReference type="ARBA" id="ARBA00022840"/>
    </source>
</evidence>
<keyword evidence="4" id="KW-0732">Signal</keyword>
<proteinExistence type="predicted"/>
<keyword evidence="5" id="KW-0677">Repeat</keyword>
<keyword evidence="11" id="KW-0325">Glycoprotein</keyword>
<feature type="region of interest" description="Disordered" evidence="12">
    <location>
        <begin position="254"/>
        <end position="313"/>
    </location>
</feature>
<dbReference type="Proteomes" id="UP001604277">
    <property type="component" value="Unassembled WGS sequence"/>
</dbReference>
<dbReference type="AlphaFoldDB" id="A0ABD1RZF0"/>
<evidence type="ECO:0000256" key="5">
    <source>
        <dbReference type="ARBA" id="ARBA00022737"/>
    </source>
</evidence>
<dbReference type="InterPro" id="IPR050647">
    <property type="entry name" value="Plant_LRR-RLKs"/>
</dbReference>
<evidence type="ECO:0000313" key="14">
    <source>
        <dbReference type="EMBL" id="KAL2493835.1"/>
    </source>
</evidence>
<sequence length="393" mass="41956">MGGNRSAVNCLNFEILLGFILVFVIWVSEGYTNPSDVAAINSLHVALGSPSLPGWVASGGDPCGGEVWQGVECQDTTISVIKLTGANLGGELGDNLGAFSSIRSIELSNNLIGGSIPSNLPATLLSFFLADNKFTGSIPSSISSLSQLSAMSLNKNELTGDIPDAFEGLTLLVNLDLSSNNLSGQLPPSLGNLSSVTTLHLQNNQLSGTLNVLQDLPLRDLNIENNLFSGPVPAKLLSIPNFMKDGNPFNTTVGVNTTVAPVPQPASPGTRPPAPPFFPTSQQTPPTSGRSPRKQADGPSATEEQNSKRSKKSSSTKRVVWISIAAVLSFIILVLVILLFLPRCLRERREPYRTPKRREIAPYMGTRENHRDGGSLIQPSHDKEKGKCIVMCF</sequence>
<keyword evidence="10" id="KW-0675">Receptor</keyword>
<dbReference type="GO" id="GO:0005524">
    <property type="term" value="F:ATP binding"/>
    <property type="evidence" value="ECO:0007669"/>
    <property type="project" value="UniProtKB-KW"/>
</dbReference>
<evidence type="ECO:0000313" key="15">
    <source>
        <dbReference type="Proteomes" id="UP001604277"/>
    </source>
</evidence>
<organism evidence="14 15">
    <name type="scientific">Forsythia ovata</name>
    <dbReference type="NCBI Taxonomy" id="205694"/>
    <lineage>
        <taxon>Eukaryota</taxon>
        <taxon>Viridiplantae</taxon>
        <taxon>Streptophyta</taxon>
        <taxon>Embryophyta</taxon>
        <taxon>Tracheophyta</taxon>
        <taxon>Spermatophyta</taxon>
        <taxon>Magnoliopsida</taxon>
        <taxon>eudicotyledons</taxon>
        <taxon>Gunneridae</taxon>
        <taxon>Pentapetalae</taxon>
        <taxon>asterids</taxon>
        <taxon>lamiids</taxon>
        <taxon>Lamiales</taxon>
        <taxon>Oleaceae</taxon>
        <taxon>Forsythieae</taxon>
        <taxon>Forsythia</taxon>
    </lineage>
</organism>
<evidence type="ECO:0000256" key="4">
    <source>
        <dbReference type="ARBA" id="ARBA00022729"/>
    </source>
</evidence>
<feature type="compositionally biased region" description="Low complexity" evidence="12">
    <location>
        <begin position="279"/>
        <end position="290"/>
    </location>
</feature>
<evidence type="ECO:0000256" key="12">
    <source>
        <dbReference type="SAM" id="MobiDB-lite"/>
    </source>
</evidence>
<name>A0ABD1RZF0_9LAMI</name>
<keyword evidence="8 13" id="KW-1133">Transmembrane helix</keyword>
<accession>A0ABD1RZF0</accession>
<dbReference type="InterPro" id="IPR032675">
    <property type="entry name" value="LRR_dom_sf"/>
</dbReference>
<evidence type="ECO:0000256" key="11">
    <source>
        <dbReference type="ARBA" id="ARBA00023180"/>
    </source>
</evidence>
<keyword evidence="6" id="KW-0547">Nucleotide-binding</keyword>
<comment type="caution">
    <text evidence="14">The sequence shown here is derived from an EMBL/GenBank/DDBJ whole genome shotgun (WGS) entry which is preliminary data.</text>
</comment>
<gene>
    <name evidence="14" type="ORF">Fot_37592</name>
</gene>
<feature type="transmembrane region" description="Helical" evidence="13">
    <location>
        <begin position="319"/>
        <end position="341"/>
    </location>
</feature>
<feature type="transmembrane region" description="Helical" evidence="13">
    <location>
        <begin position="7"/>
        <end position="27"/>
    </location>
</feature>
<keyword evidence="7" id="KW-0067">ATP-binding</keyword>
<evidence type="ECO:0000256" key="2">
    <source>
        <dbReference type="ARBA" id="ARBA00022614"/>
    </source>
</evidence>
<dbReference type="GO" id="GO:0016020">
    <property type="term" value="C:membrane"/>
    <property type="evidence" value="ECO:0007669"/>
    <property type="project" value="UniProtKB-SubCell"/>
</dbReference>
<evidence type="ECO:0000256" key="3">
    <source>
        <dbReference type="ARBA" id="ARBA00022692"/>
    </source>
</evidence>
<dbReference type="SUPFAM" id="SSF52058">
    <property type="entry name" value="L domain-like"/>
    <property type="match status" value="1"/>
</dbReference>
<evidence type="ECO:0000256" key="9">
    <source>
        <dbReference type="ARBA" id="ARBA00023136"/>
    </source>
</evidence>
<evidence type="ECO:0000256" key="8">
    <source>
        <dbReference type="ARBA" id="ARBA00022989"/>
    </source>
</evidence>
<evidence type="ECO:0000256" key="13">
    <source>
        <dbReference type="SAM" id="Phobius"/>
    </source>
</evidence>
<keyword evidence="3 13" id="KW-0812">Transmembrane</keyword>
<dbReference type="InterPro" id="IPR001611">
    <property type="entry name" value="Leu-rich_rpt"/>
</dbReference>
<protein>
    <submittedName>
        <fullName evidence="14">Protein STRUBBELIG-RECEPTOR FAMILY 3</fullName>
    </submittedName>
</protein>
<keyword evidence="9 13" id="KW-0472">Membrane</keyword>
<evidence type="ECO:0000256" key="6">
    <source>
        <dbReference type="ARBA" id="ARBA00022741"/>
    </source>
</evidence>
<comment type="subcellular location">
    <subcellularLocation>
        <location evidence="1">Membrane</location>
    </subcellularLocation>
</comment>
<dbReference type="PANTHER" id="PTHR48056:SF81">
    <property type="entry name" value="RECEPTOR PROTEIN-TYROSINE KINASE CEPR1"/>
    <property type="match status" value="1"/>
</dbReference>
<feature type="compositionally biased region" description="Pro residues" evidence="12">
    <location>
        <begin position="262"/>
        <end position="278"/>
    </location>
</feature>
<dbReference type="FunFam" id="3.80.10.10:FF:000062">
    <property type="entry name" value="protein STRUBBELIG-RECEPTOR FAMILY 3"/>
    <property type="match status" value="1"/>
</dbReference>
<dbReference type="Pfam" id="PF00560">
    <property type="entry name" value="LRR_1"/>
    <property type="match status" value="1"/>
</dbReference>